<evidence type="ECO:0000313" key="3">
    <source>
        <dbReference type="Proteomes" id="UP000799092"/>
    </source>
</evidence>
<accession>A0A6A8DIS3</accession>
<dbReference type="InterPro" id="IPR006637">
    <property type="entry name" value="ChW"/>
</dbReference>
<protein>
    <recommendedName>
        <fullName evidence="1">Peptidase C39-like domain-containing protein</fullName>
    </recommendedName>
</protein>
<feature type="domain" description="Peptidase C39-like" evidence="1">
    <location>
        <begin position="751"/>
        <end position="910"/>
    </location>
</feature>
<dbReference type="Pfam" id="PF13529">
    <property type="entry name" value="Peptidase_C39_2"/>
    <property type="match status" value="1"/>
</dbReference>
<sequence>MNRKIILLTGMLLIGSFFLTIITIVDAQENGEYYLIHYNGEEQQIVINEKVTLILTDWTDETKISVNANLFDTNLSDQMNNITLNVSDNVNELIHNEEESTYYRLVVSETYKVEKIKSTEAINQEESSNDGDSEEPSITNPSIVYSTHVQSYGWMDSVEDGEMAGTRGESKRLEAINIDLQSGPYTGGLVYSTHVKDYGWLNEVSNGEMSGTLGESKRMEAIKIDLTGEIENYYDVYYRVHTQNFGWLGWTKNGMRAGTEGLSKRIEALEIILVTKDGPAPGSTDQPFVAIPSIVYSSHVQSYGWMDKVKNGQISGTKGESKRLEAIRINLEDGQYAGELIYSTHVQGYGWLNDVTNGEVSGTLGESKQMEAIKINLTGEMANHYDVYYRVHSQNYGWLGWARNGMKAGTEGLSKRIEALEIVLVKKGRSAPGSMDQSFVANPSIVYSSHVQSYGWMDEVKNGEMTGTKGESKRLEAININLQDGQYTGGLVYSTHVQDYGWLDDVTNGKVTGTLGESKRMEAIKINLTGEIAKHYDVYYRVHSQNYGWLGWARNGMEAGTEGLSKRIEALEITLVEKGKAAPGSMNQPFVGNTSIVYSSHVQSYGWMDEMKNGQMSGTNGESKRLEAIKISLRQGKYSGGLVYSTHVQDFGWLNEVTEDNISGKTGLNKRMEAIRINLTGEVANHYDVYYRVHSQNYGWLGWAKNGMNAGTEGLSKRIEAIEIKLVSKEEARLFSETKAAFKRRANLKIDAPLILQNPLLPRGCEVTSLAMMLQYAGVNVDKIRLAAEVKKVPFHDGRYYGHPNIGFVGNMYTFDKPGLGAFHSPIENLAKQYLPGRIINLTGQSFDAVTAQIDQGKPVWVIVTSWFSYVPETYWSTWNTIHGDVRITYKMHSVLVTGYDNENLYINDPFGGKNKRVNKKKFIDGWKQYGSQAISYN</sequence>
<organism evidence="2 3">
    <name type="scientific">Aquibacillus halophilus</name>
    <dbReference type="NCBI Taxonomy" id="930132"/>
    <lineage>
        <taxon>Bacteria</taxon>
        <taxon>Bacillati</taxon>
        <taxon>Bacillota</taxon>
        <taxon>Bacilli</taxon>
        <taxon>Bacillales</taxon>
        <taxon>Bacillaceae</taxon>
        <taxon>Aquibacillus</taxon>
    </lineage>
</organism>
<dbReference type="SMART" id="SM00728">
    <property type="entry name" value="ChW"/>
    <property type="match status" value="12"/>
</dbReference>
<dbReference type="InterPro" id="IPR039564">
    <property type="entry name" value="Peptidase_C39-like"/>
</dbReference>
<keyword evidence="3" id="KW-1185">Reference proteome</keyword>
<dbReference type="OrthoDB" id="9763643at2"/>
<dbReference type="PANTHER" id="PTHR37806:SF1">
    <property type="entry name" value="PEPTIDASE C39-LIKE DOMAIN-CONTAINING PROTEIN"/>
    <property type="match status" value="1"/>
</dbReference>
<dbReference type="AlphaFoldDB" id="A0A6A8DIS3"/>
<name>A0A6A8DIS3_9BACI</name>
<comment type="caution">
    <text evidence="2">The sequence shown here is derived from an EMBL/GenBank/DDBJ whole genome shotgun (WGS) entry which is preliminary data.</text>
</comment>
<dbReference type="PANTHER" id="PTHR37806">
    <property type="entry name" value="LMO0724 PROTEIN"/>
    <property type="match status" value="1"/>
</dbReference>
<dbReference type="RefSeq" id="WP_153734866.1">
    <property type="nucleotide sequence ID" value="NZ_WJNG01000001.1"/>
</dbReference>
<gene>
    <name evidence="2" type="ORF">GH741_00760</name>
</gene>
<evidence type="ECO:0000259" key="1">
    <source>
        <dbReference type="Pfam" id="PF13529"/>
    </source>
</evidence>
<dbReference type="Proteomes" id="UP000799092">
    <property type="component" value="Unassembled WGS sequence"/>
</dbReference>
<evidence type="ECO:0000313" key="2">
    <source>
        <dbReference type="EMBL" id="MRH41202.1"/>
    </source>
</evidence>
<dbReference type="CDD" id="cd02549">
    <property type="entry name" value="Peptidase_C39A"/>
    <property type="match status" value="1"/>
</dbReference>
<proteinExistence type="predicted"/>
<reference evidence="2" key="1">
    <citation type="submission" date="2019-11" db="EMBL/GenBank/DDBJ databases">
        <authorList>
            <person name="Li J."/>
        </authorList>
    </citation>
    <scope>NUCLEOTIDE SEQUENCE</scope>
    <source>
        <strain evidence="2">B6B</strain>
    </source>
</reference>
<dbReference type="Pfam" id="PF07538">
    <property type="entry name" value="ChW"/>
    <property type="match status" value="12"/>
</dbReference>
<dbReference type="InterPro" id="IPR039563">
    <property type="entry name" value="Peptidase_C39_single_dom"/>
</dbReference>
<dbReference type="EMBL" id="WJNG01000001">
    <property type="protein sequence ID" value="MRH41202.1"/>
    <property type="molecule type" value="Genomic_DNA"/>
</dbReference>
<dbReference type="Gene3D" id="3.90.70.10">
    <property type="entry name" value="Cysteine proteinases"/>
    <property type="match status" value="1"/>
</dbReference>